<name>A0A4Y2CUA3_ARAVE</name>
<organism evidence="1 2">
    <name type="scientific">Araneus ventricosus</name>
    <name type="common">Orbweaver spider</name>
    <name type="synonym">Epeira ventricosa</name>
    <dbReference type="NCBI Taxonomy" id="182803"/>
    <lineage>
        <taxon>Eukaryota</taxon>
        <taxon>Metazoa</taxon>
        <taxon>Ecdysozoa</taxon>
        <taxon>Arthropoda</taxon>
        <taxon>Chelicerata</taxon>
        <taxon>Arachnida</taxon>
        <taxon>Araneae</taxon>
        <taxon>Araneomorphae</taxon>
        <taxon>Entelegynae</taxon>
        <taxon>Araneoidea</taxon>
        <taxon>Araneidae</taxon>
        <taxon>Araneus</taxon>
    </lineage>
</organism>
<evidence type="ECO:0000313" key="2">
    <source>
        <dbReference type="Proteomes" id="UP000499080"/>
    </source>
</evidence>
<reference evidence="1 2" key="1">
    <citation type="journal article" date="2019" name="Sci. Rep.">
        <title>Orb-weaving spider Araneus ventricosus genome elucidates the spidroin gene catalogue.</title>
        <authorList>
            <person name="Kono N."/>
            <person name="Nakamura H."/>
            <person name="Ohtoshi R."/>
            <person name="Moran D.A.P."/>
            <person name="Shinohara A."/>
            <person name="Yoshida Y."/>
            <person name="Fujiwara M."/>
            <person name="Mori M."/>
            <person name="Tomita M."/>
            <person name="Arakawa K."/>
        </authorList>
    </citation>
    <scope>NUCLEOTIDE SEQUENCE [LARGE SCALE GENOMIC DNA]</scope>
</reference>
<proteinExistence type="predicted"/>
<evidence type="ECO:0000313" key="1">
    <source>
        <dbReference type="EMBL" id="GBM07496.1"/>
    </source>
</evidence>
<dbReference type="EMBL" id="BGPR01000243">
    <property type="protein sequence ID" value="GBM07496.1"/>
    <property type="molecule type" value="Genomic_DNA"/>
</dbReference>
<gene>
    <name evidence="1" type="ORF">AVEN_100704_1</name>
</gene>
<comment type="caution">
    <text evidence="1">The sequence shown here is derived from an EMBL/GenBank/DDBJ whole genome shotgun (WGS) entry which is preliminary data.</text>
</comment>
<accession>A0A4Y2CUA3</accession>
<dbReference type="AlphaFoldDB" id="A0A4Y2CUA3"/>
<protein>
    <submittedName>
        <fullName evidence="1">Uncharacterized protein</fullName>
    </submittedName>
</protein>
<sequence>MGRTTLKPASPSFNFDTVSAIGRLTLRNIKRTRPSTSACILWNWISICGSRRRDSHMAITIQMGRSCNLAWFSSQTAQHMYGSYVIGNDVASHWFSESRDLSCF</sequence>
<keyword evidence="2" id="KW-1185">Reference proteome</keyword>
<dbReference type="Proteomes" id="UP000499080">
    <property type="component" value="Unassembled WGS sequence"/>
</dbReference>